<evidence type="ECO:0000313" key="3">
    <source>
        <dbReference type="EMBL" id="PVH97805.1"/>
    </source>
</evidence>
<evidence type="ECO:0000313" key="4">
    <source>
        <dbReference type="Proteomes" id="UP000244855"/>
    </source>
</evidence>
<evidence type="ECO:0000256" key="1">
    <source>
        <dbReference type="SAM" id="MobiDB-lite"/>
    </source>
</evidence>
<evidence type="ECO:0000259" key="2">
    <source>
        <dbReference type="Pfam" id="PF12937"/>
    </source>
</evidence>
<dbReference type="EMBL" id="KZ805428">
    <property type="protein sequence ID" value="PVH97805.1"/>
    <property type="molecule type" value="Genomic_DNA"/>
</dbReference>
<name>A0A2V1DIN7_9PLEO</name>
<feature type="domain" description="F-box" evidence="2">
    <location>
        <begin position="314"/>
        <end position="350"/>
    </location>
</feature>
<dbReference type="Proteomes" id="UP000244855">
    <property type="component" value="Unassembled WGS sequence"/>
</dbReference>
<dbReference type="SUPFAM" id="SSF81383">
    <property type="entry name" value="F-box domain"/>
    <property type="match status" value="1"/>
</dbReference>
<feature type="compositionally biased region" description="Basic and acidic residues" evidence="1">
    <location>
        <begin position="527"/>
        <end position="539"/>
    </location>
</feature>
<feature type="region of interest" description="Disordered" evidence="1">
    <location>
        <begin position="74"/>
        <end position="96"/>
    </location>
</feature>
<dbReference type="Pfam" id="PF12937">
    <property type="entry name" value="F-box-like"/>
    <property type="match status" value="1"/>
</dbReference>
<gene>
    <name evidence="3" type="ORF">DM02DRAFT_657963</name>
</gene>
<dbReference type="InterPro" id="IPR001810">
    <property type="entry name" value="F-box_dom"/>
</dbReference>
<reference evidence="3 4" key="1">
    <citation type="journal article" date="2018" name="Sci. Rep.">
        <title>Comparative genomics provides insights into the lifestyle and reveals functional heterogeneity of dark septate endophytic fungi.</title>
        <authorList>
            <person name="Knapp D.G."/>
            <person name="Nemeth J.B."/>
            <person name="Barry K."/>
            <person name="Hainaut M."/>
            <person name="Henrissat B."/>
            <person name="Johnson J."/>
            <person name="Kuo A."/>
            <person name="Lim J.H.P."/>
            <person name="Lipzen A."/>
            <person name="Nolan M."/>
            <person name="Ohm R.A."/>
            <person name="Tamas L."/>
            <person name="Grigoriev I.V."/>
            <person name="Spatafora J.W."/>
            <person name="Nagy L.G."/>
            <person name="Kovacs G.M."/>
        </authorList>
    </citation>
    <scope>NUCLEOTIDE SEQUENCE [LARGE SCALE GENOMIC DNA]</scope>
    <source>
        <strain evidence="3 4">DSE2036</strain>
    </source>
</reference>
<dbReference type="InterPro" id="IPR036047">
    <property type="entry name" value="F-box-like_dom_sf"/>
</dbReference>
<proteinExistence type="predicted"/>
<keyword evidence="4" id="KW-1185">Reference proteome</keyword>
<protein>
    <recommendedName>
        <fullName evidence="2">F-box domain-containing protein</fullName>
    </recommendedName>
</protein>
<dbReference type="AlphaFoldDB" id="A0A2V1DIN7"/>
<accession>A0A2V1DIN7</accession>
<organism evidence="3 4">
    <name type="scientific">Periconia macrospinosa</name>
    <dbReference type="NCBI Taxonomy" id="97972"/>
    <lineage>
        <taxon>Eukaryota</taxon>
        <taxon>Fungi</taxon>
        <taxon>Dikarya</taxon>
        <taxon>Ascomycota</taxon>
        <taxon>Pezizomycotina</taxon>
        <taxon>Dothideomycetes</taxon>
        <taxon>Pleosporomycetidae</taxon>
        <taxon>Pleosporales</taxon>
        <taxon>Massarineae</taxon>
        <taxon>Periconiaceae</taxon>
        <taxon>Periconia</taxon>
    </lineage>
</organism>
<dbReference type="Gene3D" id="1.20.1280.50">
    <property type="match status" value="1"/>
</dbReference>
<sequence>MQTAEGEMLANSQADVHHSQNSIESSHICEPLHNAIADRLSEQTSTEEGPSIPSRRAEVFRRVLPRPRHSFAAAQRSIMPVSRHQRRVISPTSSSDLPKRRVAFQRAIISLFHNAHSRVGTSHSTHVPTHSSASSYQSKVELNSASSSLPSLDLVSPDTFLFSGPSLGSLSTSVDTSMSHLPCLTENSSDHHSLRHVRSKSFSVGNNFLTDAILEPSVEDSLFCNMSDMILASATPSESSLRTPDGKEQKLQPFPLRVCPEKPAGDNQPDTVVAPRSTLRLHGNQRKASQTINSSEEAVEGCLLPSKNAISHLIPHELLWLIYHYLGPQDFNSARHTCRTWIRASLDRRLLLKMLRRGGWENNTESDSDNKDARKRRNPSTKFIEEVQFLSWRLASEYAILPSRARKESLQSKSPFMDTSHIDFADLGNGAANNAHDLGSSKNICLLFNISVCGRYLLVARDTIIYVYELRKKDMVALTSVICPRRVLSMTMDASSGRDAVAALLECRMGMVCEIQHGSEWSVKSPADSREGKREDRSQSHSSVFMKESEAQPAIGVASSISYENGLDQSVDEPESVKVQSSNQVFTLQAINDARTHEQSFINHTWNISLRGLRKGSSNSTCWSPTHMCSETVPIEGSASTFYRHLCSEEDPPRSVSICPQRLCVAFGCSASIELHWIDALTGQSLSR</sequence>
<feature type="compositionally biased region" description="Polar residues" evidence="1">
    <location>
        <begin position="10"/>
        <end position="25"/>
    </location>
</feature>
<feature type="region of interest" description="Disordered" evidence="1">
    <location>
        <begin position="1"/>
        <end position="25"/>
    </location>
</feature>
<dbReference type="OrthoDB" id="1689567at2759"/>
<feature type="region of interest" description="Disordered" evidence="1">
    <location>
        <begin position="523"/>
        <end position="551"/>
    </location>
</feature>